<dbReference type="InterPro" id="IPR000836">
    <property type="entry name" value="PRTase_dom"/>
</dbReference>
<dbReference type="GO" id="GO:0004422">
    <property type="term" value="F:hypoxanthine phosphoribosyltransferase activity"/>
    <property type="evidence" value="ECO:0007669"/>
    <property type="project" value="InterPro"/>
</dbReference>
<evidence type="ECO:0000256" key="10">
    <source>
        <dbReference type="ARBA" id="ARBA00022726"/>
    </source>
</evidence>
<dbReference type="CDD" id="cd06223">
    <property type="entry name" value="PRTases_typeI"/>
    <property type="match status" value="1"/>
</dbReference>
<dbReference type="GO" id="GO:0000287">
    <property type="term" value="F:magnesium ion binding"/>
    <property type="evidence" value="ECO:0007669"/>
    <property type="project" value="TreeGrafter"/>
</dbReference>
<evidence type="ECO:0000259" key="16">
    <source>
        <dbReference type="Pfam" id="PF00156"/>
    </source>
</evidence>
<dbReference type="STRING" id="454171.CP488_00725"/>
<comment type="pathway">
    <text evidence="4">Purine metabolism; GMP biosynthesis via salvage pathway; GMP from guanine: step 1/1.</text>
</comment>
<dbReference type="UniPathway" id="UPA00591">
    <property type="reaction ID" value="UER00648"/>
</dbReference>
<accession>S0ESI7</accession>
<evidence type="ECO:0000256" key="8">
    <source>
        <dbReference type="ARBA" id="ARBA00022679"/>
    </source>
</evidence>
<evidence type="ECO:0000256" key="2">
    <source>
        <dbReference type="ARBA" id="ARBA00004496"/>
    </source>
</evidence>
<proteinExistence type="inferred from homology"/>
<comment type="similarity">
    <text evidence="5 15">Belongs to the purine/pyrimidine phosphoribosyltransferase family.</text>
</comment>
<dbReference type="AlphaFoldDB" id="S0ESI7"/>
<dbReference type="eggNOG" id="COG0634">
    <property type="taxonomic scope" value="Bacteria"/>
</dbReference>
<keyword evidence="11 15" id="KW-0547">Nucleotide-binding</keyword>
<dbReference type="GO" id="GO:0000166">
    <property type="term" value="F:nucleotide binding"/>
    <property type="evidence" value="ECO:0007669"/>
    <property type="project" value="UniProtKB-KW"/>
</dbReference>
<dbReference type="FunFam" id="3.40.50.2020:FF:000006">
    <property type="entry name" value="Hypoxanthine phosphoribosyltransferase"/>
    <property type="match status" value="1"/>
</dbReference>
<dbReference type="GO" id="GO:0006178">
    <property type="term" value="P:guanine salvage"/>
    <property type="evidence" value="ECO:0007669"/>
    <property type="project" value="TreeGrafter"/>
</dbReference>
<comment type="catalytic activity">
    <reaction evidence="14">
        <text>IMP + diphosphate = hypoxanthine + 5-phospho-alpha-D-ribose 1-diphosphate</text>
        <dbReference type="Rhea" id="RHEA:17973"/>
        <dbReference type="ChEBI" id="CHEBI:17368"/>
        <dbReference type="ChEBI" id="CHEBI:33019"/>
        <dbReference type="ChEBI" id="CHEBI:58017"/>
        <dbReference type="ChEBI" id="CHEBI:58053"/>
        <dbReference type="EC" id="2.4.2.8"/>
    </reaction>
    <physiologicalReaction direction="right-to-left" evidence="14">
        <dbReference type="Rhea" id="RHEA:17975"/>
    </physiologicalReaction>
</comment>
<comment type="catalytic activity">
    <reaction evidence="13">
        <text>GMP + diphosphate = guanine + 5-phospho-alpha-D-ribose 1-diphosphate</text>
        <dbReference type="Rhea" id="RHEA:25424"/>
        <dbReference type="ChEBI" id="CHEBI:16235"/>
        <dbReference type="ChEBI" id="CHEBI:33019"/>
        <dbReference type="ChEBI" id="CHEBI:58017"/>
        <dbReference type="ChEBI" id="CHEBI:58115"/>
        <dbReference type="EC" id="2.4.2.8"/>
    </reaction>
    <physiologicalReaction direction="right-to-left" evidence="13">
        <dbReference type="Rhea" id="RHEA:25426"/>
    </physiologicalReaction>
</comment>
<comment type="pathway">
    <text evidence="3 15">Purine metabolism; IMP biosynthesis via salvage pathway; IMP from hypoxanthine: step 1/1.</text>
</comment>
<evidence type="ECO:0000313" key="17">
    <source>
        <dbReference type="EMBL" id="CCW34266.1"/>
    </source>
</evidence>
<dbReference type="Gene3D" id="3.40.50.2020">
    <property type="match status" value="1"/>
</dbReference>
<name>S0ESI7_CHTCT</name>
<dbReference type="Pfam" id="PF00156">
    <property type="entry name" value="Pribosyltran"/>
    <property type="match status" value="1"/>
</dbReference>
<keyword evidence="6 15" id="KW-0963">Cytoplasm</keyword>
<dbReference type="PANTHER" id="PTHR43340">
    <property type="entry name" value="HYPOXANTHINE-GUANINE PHOSPHORIBOSYLTRANSFERASE"/>
    <property type="match status" value="1"/>
</dbReference>
<dbReference type="SUPFAM" id="SSF53271">
    <property type="entry name" value="PRTase-like"/>
    <property type="match status" value="1"/>
</dbReference>
<dbReference type="EMBL" id="HF951689">
    <property type="protein sequence ID" value="CCW34266.1"/>
    <property type="molecule type" value="Genomic_DNA"/>
</dbReference>
<dbReference type="InterPro" id="IPR050408">
    <property type="entry name" value="HGPRT"/>
</dbReference>
<protein>
    <recommendedName>
        <fullName evidence="15">Hypoxanthine phosphoribosyltransferase</fullName>
        <ecNumber evidence="15">2.4.2.8</ecNumber>
    </recommendedName>
</protein>
<dbReference type="PANTHER" id="PTHR43340:SF1">
    <property type="entry name" value="HYPOXANTHINE PHOSPHORIBOSYLTRANSFERASE"/>
    <property type="match status" value="1"/>
</dbReference>
<dbReference type="GO" id="GO:0006166">
    <property type="term" value="P:purine ribonucleoside salvage"/>
    <property type="evidence" value="ECO:0007669"/>
    <property type="project" value="UniProtKB-KW"/>
</dbReference>
<evidence type="ECO:0000256" key="1">
    <source>
        <dbReference type="ARBA" id="ARBA00001946"/>
    </source>
</evidence>
<evidence type="ECO:0000256" key="15">
    <source>
        <dbReference type="RuleBase" id="RU364099"/>
    </source>
</evidence>
<dbReference type="GO" id="GO:0046100">
    <property type="term" value="P:hypoxanthine metabolic process"/>
    <property type="evidence" value="ECO:0007669"/>
    <property type="project" value="TreeGrafter"/>
</dbReference>
<dbReference type="InterPro" id="IPR005904">
    <property type="entry name" value="Hxn_phspho_trans"/>
</dbReference>
<dbReference type="RefSeq" id="WP_016481828.1">
    <property type="nucleotide sequence ID" value="NC_021487.1"/>
</dbReference>
<dbReference type="GO" id="GO:0032263">
    <property type="term" value="P:GMP salvage"/>
    <property type="evidence" value="ECO:0007669"/>
    <property type="project" value="TreeGrafter"/>
</dbReference>
<evidence type="ECO:0000256" key="9">
    <source>
        <dbReference type="ARBA" id="ARBA00022723"/>
    </source>
</evidence>
<evidence type="ECO:0000313" key="18">
    <source>
        <dbReference type="Proteomes" id="UP000014227"/>
    </source>
</evidence>
<evidence type="ECO:0000256" key="14">
    <source>
        <dbReference type="ARBA" id="ARBA00049402"/>
    </source>
</evidence>
<sequence>MNRMSDITEALPPHRVVPFITEEQIQHRLQQLGKQITEDYRDVHRPLLLVGVLKGAAIFLADLVRSISRPVEFDFVAISSYGKATHTSGEVRILKDLDASVAGKDVIIVEDILDTGLTLRFSYLMENIRNRHAASVSVCVLLDKPSRRRVPIEVRYCGFRIDNHFVVGYGMDYAEQYRNLPYIGIVEISE</sequence>
<organism evidence="17 18">
    <name type="scientific">Chthonomonas calidirosea (strain DSM 23976 / ICMP 18418 / T49)</name>
    <dbReference type="NCBI Taxonomy" id="1303518"/>
    <lineage>
        <taxon>Bacteria</taxon>
        <taxon>Bacillati</taxon>
        <taxon>Armatimonadota</taxon>
        <taxon>Chthonomonadia</taxon>
        <taxon>Chthonomonadales</taxon>
        <taxon>Chthonomonadaceae</taxon>
        <taxon>Chthonomonas</taxon>
    </lineage>
</organism>
<evidence type="ECO:0000256" key="7">
    <source>
        <dbReference type="ARBA" id="ARBA00022676"/>
    </source>
</evidence>
<evidence type="ECO:0000256" key="11">
    <source>
        <dbReference type="ARBA" id="ARBA00022741"/>
    </source>
</evidence>
<dbReference type="Proteomes" id="UP000014227">
    <property type="component" value="Chromosome I"/>
</dbReference>
<dbReference type="InParanoid" id="S0ESI7"/>
<gene>
    <name evidence="17" type="ORF">CCALI_00431</name>
</gene>
<evidence type="ECO:0000256" key="4">
    <source>
        <dbReference type="ARBA" id="ARBA00004676"/>
    </source>
</evidence>
<keyword evidence="18" id="KW-1185">Reference proteome</keyword>
<keyword evidence="12 15" id="KW-0460">Magnesium</keyword>
<keyword evidence="8 15" id="KW-0808">Transferase</keyword>
<evidence type="ECO:0000256" key="5">
    <source>
        <dbReference type="ARBA" id="ARBA00008391"/>
    </source>
</evidence>
<comment type="cofactor">
    <cofactor evidence="1 15">
        <name>Mg(2+)</name>
        <dbReference type="ChEBI" id="CHEBI:18420"/>
    </cofactor>
</comment>
<dbReference type="KEGG" id="ccz:CCALI_00431"/>
<dbReference type="GO" id="GO:0052657">
    <property type="term" value="F:guanine phosphoribosyltransferase activity"/>
    <property type="evidence" value="ECO:0007669"/>
    <property type="project" value="UniProtKB-ARBA"/>
</dbReference>
<dbReference type="EC" id="2.4.2.8" evidence="15"/>
<dbReference type="GO" id="GO:0032264">
    <property type="term" value="P:IMP salvage"/>
    <property type="evidence" value="ECO:0007669"/>
    <property type="project" value="UniProtKB-UniPathway"/>
</dbReference>
<evidence type="ECO:0000256" key="6">
    <source>
        <dbReference type="ARBA" id="ARBA00022490"/>
    </source>
</evidence>
<evidence type="ECO:0000256" key="13">
    <source>
        <dbReference type="ARBA" id="ARBA00048811"/>
    </source>
</evidence>
<dbReference type="InterPro" id="IPR029057">
    <property type="entry name" value="PRTase-like"/>
</dbReference>
<comment type="subcellular location">
    <subcellularLocation>
        <location evidence="2 15">Cytoplasm</location>
    </subcellularLocation>
</comment>
<dbReference type="HOGENOM" id="CLU_073615_0_0_0"/>
<dbReference type="NCBIfam" id="TIGR01203">
    <property type="entry name" value="HGPRTase"/>
    <property type="match status" value="1"/>
</dbReference>
<dbReference type="PATRIC" id="fig|1303518.3.peg.438"/>
<keyword evidence="9 15" id="KW-0479">Metal-binding</keyword>
<keyword evidence="10 15" id="KW-0660">Purine salvage</keyword>
<feature type="domain" description="Phosphoribosyltransferase" evidence="16">
    <location>
        <begin position="28"/>
        <end position="173"/>
    </location>
</feature>
<dbReference type="FunCoup" id="S0ESI7">
    <property type="interactions" value="298"/>
</dbReference>
<dbReference type="GO" id="GO:0005829">
    <property type="term" value="C:cytosol"/>
    <property type="evidence" value="ECO:0007669"/>
    <property type="project" value="TreeGrafter"/>
</dbReference>
<reference evidence="18" key="1">
    <citation type="submission" date="2013-03" db="EMBL/GenBank/DDBJ databases">
        <title>Genome sequence of Chthonomonas calidirosea, the first sequenced genome from the Armatimonadetes phylum (formally candidate division OP10).</title>
        <authorList>
            <person name="Lee K.C.Y."/>
            <person name="Morgan X.C."/>
            <person name="Dunfield P.F."/>
            <person name="Tamas I."/>
            <person name="Houghton K.M."/>
            <person name="Vyssotski M."/>
            <person name="Ryan J.L.J."/>
            <person name="Lagutin K."/>
            <person name="McDonald I.R."/>
            <person name="Stott M.B."/>
        </authorList>
    </citation>
    <scope>NUCLEOTIDE SEQUENCE [LARGE SCALE GENOMIC DNA]</scope>
    <source>
        <strain evidence="18">DSM 23976 / ICMP 18418 / T49</strain>
    </source>
</reference>
<evidence type="ECO:0000256" key="12">
    <source>
        <dbReference type="ARBA" id="ARBA00022842"/>
    </source>
</evidence>
<evidence type="ECO:0000256" key="3">
    <source>
        <dbReference type="ARBA" id="ARBA00004669"/>
    </source>
</evidence>
<keyword evidence="7 15" id="KW-0328">Glycosyltransferase</keyword>